<name>A0A8X6QV49_NEPPI</name>
<dbReference type="AlphaFoldDB" id="A0A8X6QV49"/>
<organism evidence="1 2">
    <name type="scientific">Nephila pilipes</name>
    <name type="common">Giant wood spider</name>
    <name type="synonym">Nephila maculata</name>
    <dbReference type="NCBI Taxonomy" id="299642"/>
    <lineage>
        <taxon>Eukaryota</taxon>
        <taxon>Metazoa</taxon>
        <taxon>Ecdysozoa</taxon>
        <taxon>Arthropoda</taxon>
        <taxon>Chelicerata</taxon>
        <taxon>Arachnida</taxon>
        <taxon>Araneae</taxon>
        <taxon>Araneomorphae</taxon>
        <taxon>Entelegynae</taxon>
        <taxon>Araneoidea</taxon>
        <taxon>Nephilidae</taxon>
        <taxon>Nephila</taxon>
    </lineage>
</organism>
<accession>A0A8X6QV49</accession>
<comment type="caution">
    <text evidence="1">The sequence shown here is derived from an EMBL/GenBank/DDBJ whole genome shotgun (WGS) entry which is preliminary data.</text>
</comment>
<protein>
    <submittedName>
        <fullName evidence="1">Uncharacterized protein</fullName>
    </submittedName>
</protein>
<reference evidence="1" key="1">
    <citation type="submission" date="2020-08" db="EMBL/GenBank/DDBJ databases">
        <title>Multicomponent nature underlies the extraordinary mechanical properties of spider dragline silk.</title>
        <authorList>
            <person name="Kono N."/>
            <person name="Nakamura H."/>
            <person name="Mori M."/>
            <person name="Yoshida Y."/>
            <person name="Ohtoshi R."/>
            <person name="Malay A.D."/>
            <person name="Moran D.A.P."/>
            <person name="Tomita M."/>
            <person name="Numata K."/>
            <person name="Arakawa K."/>
        </authorList>
    </citation>
    <scope>NUCLEOTIDE SEQUENCE</scope>
</reference>
<sequence>MNCSMKKHPSTMGKVKNLAIVRRGVLRDRWSLYSADGPCSCGRAVKLRYPRLLCPRYAIVGACASIQEVKHGSQLTDYQSANPRIE</sequence>
<evidence type="ECO:0000313" key="1">
    <source>
        <dbReference type="EMBL" id="GFU38223.1"/>
    </source>
</evidence>
<gene>
    <name evidence="1" type="ORF">NPIL_241</name>
</gene>
<evidence type="ECO:0000313" key="2">
    <source>
        <dbReference type="Proteomes" id="UP000887013"/>
    </source>
</evidence>
<dbReference type="EMBL" id="BMAW01131165">
    <property type="protein sequence ID" value="GFU38223.1"/>
    <property type="molecule type" value="Genomic_DNA"/>
</dbReference>
<proteinExistence type="predicted"/>
<dbReference type="Proteomes" id="UP000887013">
    <property type="component" value="Unassembled WGS sequence"/>
</dbReference>
<keyword evidence="2" id="KW-1185">Reference proteome</keyword>